<keyword evidence="1" id="KW-0732">Signal</keyword>
<dbReference type="Proteomes" id="UP000253782">
    <property type="component" value="Unassembled WGS sequence"/>
</dbReference>
<sequence>MPISGVPSFASYSGRRRLRLAIAWTLASGVLLAHAATPAMQSTGRGPLLASAIKQRDSGNRIQALALCEDVLQRWPNDPDALWLRVRLLSELGAANQALQLARQLDPPLAATEMAKLQADLAAHQARWAKAMPADARQPYAEADRAVATQDDALAHYGSLPDVATRVGADRLVSYDEASRSALAVSDYQVMRQAGKQPPLYAEAAVANALLQQRLPEQAIPLYEDSVKRLPGPYADNESDPHVSLMHAYLEAGRHREALALIDKTAANEPAWLPAPGSTVPRSNVHKVEDDLSAAQARENVWLYRDAWQRIDALHAQAPSNQELWGALAHAERTRGWPRRSENSLVSAAGLDPSDMGMRLDAIDAWRELNDFARVEPALREVEAVTPRDPHVQLTRTEWERQRGWQFDFEHDRGKGGTATFGDYDHETQATLLSPLLADYWRVYAITRLAGASLQEGHAERERLGVGVRAYARGLEAYVQALPGLGEHTYGTALEAGVKWFPSDHWTFGADWSSKGDADVPLRASFYRVVAKTLDVRVEWRASEMTSAKLTASHDRFSDGNRRTGWQGEVVQRLYTAPYLTLDGGVQLGTSRNRLASVPYYSPSSAHWGMLTGRLENMLYQRYERAWRQRLDVAIGSYQERYFGSSWAASARYGQVFQPRGGLAFGWGLSWNSQPYAGRREARVMLDLTAHWGE</sequence>
<evidence type="ECO:0000313" key="4">
    <source>
        <dbReference type="Proteomes" id="UP000253782"/>
    </source>
</evidence>
<feature type="domain" description="PgaA membrane beta barrel" evidence="2">
    <location>
        <begin position="418"/>
        <end position="688"/>
    </location>
</feature>
<protein>
    <recommendedName>
        <fullName evidence="2">PgaA membrane beta barrel domain-containing protein</fullName>
    </recommendedName>
</protein>
<dbReference type="SUPFAM" id="SSF48452">
    <property type="entry name" value="TPR-like"/>
    <property type="match status" value="1"/>
</dbReference>
<dbReference type="Pfam" id="PF14559">
    <property type="entry name" value="TPR_19"/>
    <property type="match status" value="1"/>
</dbReference>
<dbReference type="InterPro" id="IPR049003">
    <property type="entry name" value="PgaA_barrel"/>
</dbReference>
<evidence type="ECO:0000259" key="2">
    <source>
        <dbReference type="Pfam" id="PF21197"/>
    </source>
</evidence>
<organism evidence="3 4">
    <name type="scientific">Dyella tabacisoli</name>
    <dbReference type="NCBI Taxonomy" id="2282381"/>
    <lineage>
        <taxon>Bacteria</taxon>
        <taxon>Pseudomonadati</taxon>
        <taxon>Pseudomonadota</taxon>
        <taxon>Gammaproteobacteria</taxon>
        <taxon>Lysobacterales</taxon>
        <taxon>Rhodanobacteraceae</taxon>
        <taxon>Dyella</taxon>
    </lineage>
</organism>
<dbReference type="AlphaFoldDB" id="A0A369UV93"/>
<evidence type="ECO:0000313" key="3">
    <source>
        <dbReference type="EMBL" id="RDD82269.1"/>
    </source>
</evidence>
<accession>A0A369UV93</accession>
<feature type="chain" id="PRO_5016934537" description="PgaA membrane beta barrel domain-containing protein" evidence="1">
    <location>
        <begin position="36"/>
        <end position="694"/>
    </location>
</feature>
<dbReference type="EMBL" id="QQAH01000006">
    <property type="protein sequence ID" value="RDD82269.1"/>
    <property type="molecule type" value="Genomic_DNA"/>
</dbReference>
<dbReference type="Gene3D" id="1.25.40.10">
    <property type="entry name" value="Tetratricopeptide repeat domain"/>
    <property type="match status" value="1"/>
</dbReference>
<dbReference type="InterPro" id="IPR011990">
    <property type="entry name" value="TPR-like_helical_dom_sf"/>
</dbReference>
<reference evidence="3 4" key="1">
    <citation type="submission" date="2018-07" db="EMBL/GenBank/DDBJ databases">
        <title>Dyella tabacisoli L4-6T, whole genome shotgun sequence.</title>
        <authorList>
            <person name="Zhou X.-K."/>
            <person name="Li W.-J."/>
            <person name="Duan Y.-Q."/>
        </authorList>
    </citation>
    <scope>NUCLEOTIDE SEQUENCE [LARGE SCALE GENOMIC DNA]</scope>
    <source>
        <strain evidence="3 4">L4-6</strain>
    </source>
</reference>
<gene>
    <name evidence="3" type="ORF">DVJ77_07555</name>
</gene>
<proteinExistence type="predicted"/>
<keyword evidence="4" id="KW-1185">Reference proteome</keyword>
<comment type="caution">
    <text evidence="3">The sequence shown here is derived from an EMBL/GenBank/DDBJ whole genome shotgun (WGS) entry which is preliminary data.</text>
</comment>
<dbReference type="Pfam" id="PF21197">
    <property type="entry name" value="PgaA_barrel"/>
    <property type="match status" value="1"/>
</dbReference>
<name>A0A369UV93_9GAMM</name>
<feature type="signal peptide" evidence="1">
    <location>
        <begin position="1"/>
        <end position="35"/>
    </location>
</feature>
<dbReference type="RefSeq" id="WP_114844889.1">
    <property type="nucleotide sequence ID" value="NZ_JBHSPE010000008.1"/>
</dbReference>
<dbReference type="OrthoDB" id="5405060at2"/>
<evidence type="ECO:0000256" key="1">
    <source>
        <dbReference type="SAM" id="SignalP"/>
    </source>
</evidence>